<dbReference type="OrthoDB" id="4419061at2"/>
<evidence type="ECO:0000313" key="3">
    <source>
        <dbReference type="EMBL" id="ORW15814.1"/>
    </source>
</evidence>
<name>A0A1X1YXQ2_9MYCO</name>
<feature type="domain" description="HNH nuclease" evidence="2">
    <location>
        <begin position="354"/>
        <end position="406"/>
    </location>
</feature>
<dbReference type="EMBL" id="LQPH01000170">
    <property type="protein sequence ID" value="ORW15814.1"/>
    <property type="molecule type" value="Genomic_DNA"/>
</dbReference>
<keyword evidence="4" id="KW-1185">Reference proteome</keyword>
<organism evidence="3 4">
    <name type="scientific">Mycobacterium nebraskense</name>
    <dbReference type="NCBI Taxonomy" id="244292"/>
    <lineage>
        <taxon>Bacteria</taxon>
        <taxon>Bacillati</taxon>
        <taxon>Actinomycetota</taxon>
        <taxon>Actinomycetes</taxon>
        <taxon>Mycobacteriales</taxon>
        <taxon>Mycobacteriaceae</taxon>
        <taxon>Mycobacterium</taxon>
    </lineage>
</organism>
<dbReference type="SMART" id="SM00507">
    <property type="entry name" value="HNHc"/>
    <property type="match status" value="1"/>
</dbReference>
<dbReference type="InterPro" id="IPR003615">
    <property type="entry name" value="HNH_nuc"/>
</dbReference>
<dbReference type="CDD" id="cd00085">
    <property type="entry name" value="HNHc"/>
    <property type="match status" value="1"/>
</dbReference>
<evidence type="ECO:0000313" key="4">
    <source>
        <dbReference type="Proteomes" id="UP000193781"/>
    </source>
</evidence>
<sequence length="436" mass="47756">MRSMEMPDEVAAALDALDAADAAVRGLNFDVLSPAVRLRVLERTETSRRRQVATSHDLIAGLAQEDPADIGGPAHKVIGDWLRISYTEACRRLRDARQLSPSLTLTGQEVPPELPATAEAWRDGALDGQHLRVIQAFVRGLPGAVPAQTVEAAESFLARQAMQLRPDQLEKVAHRCALRINPDGKFSDVDRARQRGFTWSGQRLDGMSIGKLVASPELRANLDAWLARFAAPGMCNPDGEKPCVDGEPSDESESGDLRSHAQRQHDALNALVRGQLGDPKLGAHNGLPVTVIVSTTLQELTAASGRAVTGGGTVLPMRDVIRMATHAYHYLAVFDEHTSRPLYLGRSRRIATPDQRIILYAKDRGCTHPGCDAPGYWCEVHHLDEWATGGLTDADKLTFACTPHHKLIEKGWRTRTLADGRTEWIPPPHLDRSSPR</sequence>
<dbReference type="Pfam" id="PF02720">
    <property type="entry name" value="DUF222"/>
    <property type="match status" value="1"/>
</dbReference>
<evidence type="ECO:0000259" key="2">
    <source>
        <dbReference type="SMART" id="SM00507"/>
    </source>
</evidence>
<accession>A0A1X1YXQ2</accession>
<reference evidence="3 4" key="1">
    <citation type="submission" date="2016-01" db="EMBL/GenBank/DDBJ databases">
        <title>The new phylogeny of the genus Mycobacterium.</title>
        <authorList>
            <person name="Tarcisio F."/>
            <person name="Conor M."/>
            <person name="Antonella G."/>
            <person name="Elisabetta G."/>
            <person name="Giulia F.S."/>
            <person name="Sara T."/>
            <person name="Anna F."/>
            <person name="Clotilde B."/>
            <person name="Roberto B."/>
            <person name="Veronica D.S."/>
            <person name="Fabio R."/>
            <person name="Monica P."/>
            <person name="Olivier J."/>
            <person name="Enrico T."/>
            <person name="Nicola S."/>
        </authorList>
    </citation>
    <scope>NUCLEOTIDE SEQUENCE [LARGE SCALE GENOMIC DNA]</scope>
    <source>
        <strain evidence="3 4">DSM 44803</strain>
    </source>
</reference>
<dbReference type="Proteomes" id="UP000193781">
    <property type="component" value="Unassembled WGS sequence"/>
</dbReference>
<dbReference type="RefSeq" id="WP_085165434.1">
    <property type="nucleotide sequence ID" value="NZ_JACKSS010000085.1"/>
</dbReference>
<dbReference type="STRING" id="244292.ABW17_01555"/>
<gene>
    <name evidence="3" type="ORF">AWC17_16065</name>
</gene>
<feature type="region of interest" description="Disordered" evidence="1">
    <location>
        <begin position="237"/>
        <end position="262"/>
    </location>
</feature>
<dbReference type="InterPro" id="IPR003870">
    <property type="entry name" value="DUF222"/>
</dbReference>
<protein>
    <submittedName>
        <fullName evidence="3">Maturase</fullName>
    </submittedName>
</protein>
<dbReference type="AlphaFoldDB" id="A0A1X1YXQ2"/>
<comment type="caution">
    <text evidence="3">The sequence shown here is derived from an EMBL/GenBank/DDBJ whole genome shotgun (WGS) entry which is preliminary data.</text>
</comment>
<proteinExistence type="predicted"/>
<evidence type="ECO:0000256" key="1">
    <source>
        <dbReference type="SAM" id="MobiDB-lite"/>
    </source>
</evidence>